<dbReference type="CDD" id="cd00082">
    <property type="entry name" value="HisKA"/>
    <property type="match status" value="1"/>
</dbReference>
<dbReference type="STRING" id="671072.PL9214290853"/>
<evidence type="ECO:0000256" key="3">
    <source>
        <dbReference type="ARBA" id="ARBA00022553"/>
    </source>
</evidence>
<evidence type="ECO:0000256" key="4">
    <source>
        <dbReference type="ARBA" id="ARBA00022777"/>
    </source>
</evidence>
<protein>
    <recommendedName>
        <fullName evidence="2">histidine kinase</fullName>
        <ecNumber evidence="2">2.7.13.3</ecNumber>
    </recommendedName>
</protein>
<organism evidence="7 8">
    <name type="scientific">Planktothrix tepida PCC 9214</name>
    <dbReference type="NCBI Taxonomy" id="671072"/>
    <lineage>
        <taxon>Bacteria</taxon>
        <taxon>Bacillati</taxon>
        <taxon>Cyanobacteriota</taxon>
        <taxon>Cyanophyceae</taxon>
        <taxon>Oscillatoriophycideae</taxon>
        <taxon>Oscillatoriales</taxon>
        <taxon>Microcoleaceae</taxon>
        <taxon>Planktothrix</taxon>
    </lineage>
</organism>
<dbReference type="Gene3D" id="3.30.565.10">
    <property type="entry name" value="Histidine kinase-like ATPase, C-terminal domain"/>
    <property type="match status" value="1"/>
</dbReference>
<comment type="catalytic activity">
    <reaction evidence="1">
        <text>ATP + protein L-histidine = ADP + protein N-phospho-L-histidine.</text>
        <dbReference type="EC" id="2.7.13.3"/>
    </reaction>
</comment>
<dbReference type="Proteomes" id="UP000184315">
    <property type="component" value="Unassembled WGS sequence"/>
</dbReference>
<dbReference type="Pfam" id="PF00512">
    <property type="entry name" value="HisKA"/>
    <property type="match status" value="1"/>
</dbReference>
<dbReference type="Gene3D" id="1.10.287.130">
    <property type="match status" value="1"/>
</dbReference>
<evidence type="ECO:0000256" key="2">
    <source>
        <dbReference type="ARBA" id="ARBA00012438"/>
    </source>
</evidence>
<dbReference type="InterPro" id="IPR005467">
    <property type="entry name" value="His_kinase_dom"/>
</dbReference>
<dbReference type="PRINTS" id="PR00344">
    <property type="entry name" value="BCTRLSENSOR"/>
</dbReference>
<dbReference type="OrthoDB" id="438708at2"/>
<dbReference type="InterPro" id="IPR003661">
    <property type="entry name" value="HisK_dim/P_dom"/>
</dbReference>
<dbReference type="AlphaFoldDB" id="A0A1J1LGE2"/>
<reference evidence="8" key="1">
    <citation type="submission" date="2015-10" db="EMBL/GenBank/DDBJ databases">
        <authorList>
            <person name="Regsiter A."/>
            <person name="william w."/>
        </authorList>
    </citation>
    <scope>NUCLEOTIDE SEQUENCE [LARGE SCALE GENOMIC DNA]</scope>
</reference>
<dbReference type="GO" id="GO:0000155">
    <property type="term" value="F:phosphorelay sensor kinase activity"/>
    <property type="evidence" value="ECO:0007669"/>
    <property type="project" value="InterPro"/>
</dbReference>
<dbReference type="InterPro" id="IPR036890">
    <property type="entry name" value="HATPase_C_sf"/>
</dbReference>
<name>A0A1J1LGE2_9CYAN</name>
<evidence type="ECO:0000256" key="5">
    <source>
        <dbReference type="ARBA" id="ARBA00023012"/>
    </source>
</evidence>
<dbReference type="InterPro" id="IPR036097">
    <property type="entry name" value="HisK_dim/P_sf"/>
</dbReference>
<sequence>MVNLHAMETPSLPLAFSSIHNLELESTLQDLSLYDVQVDIKEQGIILAKKLEVNSLIPGVILTEDGQFTGMISRRRFLEQLSRPYGRELFLQRSIRSLQRFAQAELLVLPGNTLIVEAAHKAVQRSPELLYEPIVVQVTENRYQLLDTQQLLVAQSHIHQLTTELLRQQAQSQLIQTEKLASLGKMVAGVAHEIRNPVSCILGNSGCLLNYYQDLMKLIKTYEENTEKPCALIDDLKAEIDFEFLQQDLGEAIKSILVSSERLSQLVNSLHSFSHMDGNHRREINIHDCIDGTLLILKNRLKQGIEVIKNYDDIPLFKCYSGQLSQVFMNLISNAIDALEDGKQNGQKYPRIEIDTQVKMLSEDQIYPARLAQLSQENRLLYSFPTYKKAIDQDILEIDVNSEWLSIRIRDNGNGIPLEIQSRIFDTFFTTKPAGKGTGLGLAISYQIIREKHGGQLNFISTPGMGTEFEILLPLL</sequence>
<proteinExistence type="predicted"/>
<dbReference type="PROSITE" id="PS50109">
    <property type="entry name" value="HIS_KIN"/>
    <property type="match status" value="1"/>
</dbReference>
<evidence type="ECO:0000313" key="8">
    <source>
        <dbReference type="Proteomes" id="UP000184315"/>
    </source>
</evidence>
<dbReference type="RefSeq" id="WP_072718144.1">
    <property type="nucleotide sequence ID" value="NZ_LN889782.1"/>
</dbReference>
<dbReference type="SUPFAM" id="SSF47384">
    <property type="entry name" value="Homodimeric domain of signal transducing histidine kinase"/>
    <property type="match status" value="1"/>
</dbReference>
<keyword evidence="4 7" id="KW-0808">Transferase</keyword>
<dbReference type="SMART" id="SM00387">
    <property type="entry name" value="HATPase_c"/>
    <property type="match status" value="1"/>
</dbReference>
<dbReference type="InterPro" id="IPR003594">
    <property type="entry name" value="HATPase_dom"/>
</dbReference>
<dbReference type="EC" id="2.7.13.3" evidence="2"/>
<keyword evidence="3" id="KW-0597">Phosphoprotein</keyword>
<gene>
    <name evidence="7" type="ORF">PL9214290853</name>
</gene>
<dbReference type="SUPFAM" id="SSF55874">
    <property type="entry name" value="ATPase domain of HSP90 chaperone/DNA topoisomerase II/histidine kinase"/>
    <property type="match status" value="1"/>
</dbReference>
<keyword evidence="5" id="KW-0902">Two-component regulatory system</keyword>
<dbReference type="SMART" id="SM00388">
    <property type="entry name" value="HisKA"/>
    <property type="match status" value="1"/>
</dbReference>
<evidence type="ECO:0000259" key="6">
    <source>
        <dbReference type="PROSITE" id="PS50109"/>
    </source>
</evidence>
<accession>A0A1J1LGE2</accession>
<dbReference type="EMBL" id="CZDF01000132">
    <property type="protein sequence ID" value="CUR31262.1"/>
    <property type="molecule type" value="Genomic_DNA"/>
</dbReference>
<dbReference type="PANTHER" id="PTHR43065">
    <property type="entry name" value="SENSOR HISTIDINE KINASE"/>
    <property type="match status" value="1"/>
</dbReference>
<dbReference type="Pfam" id="PF02518">
    <property type="entry name" value="HATPase_c"/>
    <property type="match status" value="1"/>
</dbReference>
<feature type="domain" description="Histidine kinase" evidence="6">
    <location>
        <begin position="189"/>
        <end position="476"/>
    </location>
</feature>
<keyword evidence="4 7" id="KW-0418">Kinase</keyword>
<keyword evidence="8" id="KW-1185">Reference proteome</keyword>
<dbReference type="InterPro" id="IPR004358">
    <property type="entry name" value="Sig_transdc_His_kin-like_C"/>
</dbReference>
<evidence type="ECO:0000256" key="1">
    <source>
        <dbReference type="ARBA" id="ARBA00000085"/>
    </source>
</evidence>
<evidence type="ECO:0000313" key="7">
    <source>
        <dbReference type="EMBL" id="CUR31262.1"/>
    </source>
</evidence>
<dbReference type="PANTHER" id="PTHR43065:SF48">
    <property type="entry name" value="HISTIDINE KINASE"/>
    <property type="match status" value="1"/>
</dbReference>